<dbReference type="Proteomes" id="UP000267251">
    <property type="component" value="Unassembled WGS sequence"/>
</dbReference>
<keyword evidence="2" id="KW-1185">Reference proteome</keyword>
<dbReference type="AlphaFoldDB" id="A0A4P9Y7S7"/>
<proteinExistence type="predicted"/>
<organism evidence="1 2">
    <name type="scientific">Piptocephalis cylindrospora</name>
    <dbReference type="NCBI Taxonomy" id="1907219"/>
    <lineage>
        <taxon>Eukaryota</taxon>
        <taxon>Fungi</taxon>
        <taxon>Fungi incertae sedis</taxon>
        <taxon>Zoopagomycota</taxon>
        <taxon>Zoopagomycotina</taxon>
        <taxon>Zoopagomycetes</taxon>
        <taxon>Zoopagales</taxon>
        <taxon>Piptocephalidaceae</taxon>
        <taxon>Piptocephalis</taxon>
    </lineage>
</organism>
<dbReference type="EMBL" id="KZ987749">
    <property type="protein sequence ID" value="RKP15207.1"/>
    <property type="molecule type" value="Genomic_DNA"/>
</dbReference>
<sequence>MGSYWFIGTRQWLIDWVALPPPPMRPRRWLALPYFNGGCGDVSVILASYLECKARLDLNGRYGSRLTTYSVDTTTYRTFRVEGNYPTLKTQVTVDVSTSGESNAGLSIVSSGSSEVTYIMSPDTGVYTLKVTAPSERGCYFTFPPHCAAAHVTLLLPLGTEGSSIVRSGYSVEVDVGGGMVTLSKGLSMATPLRNLTLSVHRGGIQAEQGDEGSGGIQMENGMIRTWDTAIQGVVSPSSSLQVYGQGRSPMTLDVFLRRSTAALGNVTLDGRTITVQCRDEGSVQVKLRGGDFSGQAEALTDGGYQADLRGPRVQLQKSLVSNKVGLCLGTGNRGGGGEDVALVSAHVGAATLELTDS</sequence>
<protein>
    <submittedName>
        <fullName evidence="1">Uncharacterized protein</fullName>
    </submittedName>
</protein>
<name>A0A4P9Y7S7_9FUNG</name>
<accession>A0A4P9Y7S7</accession>
<reference evidence="2" key="1">
    <citation type="journal article" date="2018" name="Nat. Microbiol.">
        <title>Leveraging single-cell genomics to expand the fungal tree of life.</title>
        <authorList>
            <person name="Ahrendt S.R."/>
            <person name="Quandt C.A."/>
            <person name="Ciobanu D."/>
            <person name="Clum A."/>
            <person name="Salamov A."/>
            <person name="Andreopoulos B."/>
            <person name="Cheng J.F."/>
            <person name="Woyke T."/>
            <person name="Pelin A."/>
            <person name="Henrissat B."/>
            <person name="Reynolds N.K."/>
            <person name="Benny G.L."/>
            <person name="Smith M.E."/>
            <person name="James T.Y."/>
            <person name="Grigoriev I.V."/>
        </authorList>
    </citation>
    <scope>NUCLEOTIDE SEQUENCE [LARGE SCALE GENOMIC DNA]</scope>
</reference>
<evidence type="ECO:0000313" key="2">
    <source>
        <dbReference type="Proteomes" id="UP000267251"/>
    </source>
</evidence>
<dbReference type="OrthoDB" id="10384288at2759"/>
<gene>
    <name evidence="1" type="ORF">BJ684DRAFT_14528</name>
</gene>
<evidence type="ECO:0000313" key="1">
    <source>
        <dbReference type="EMBL" id="RKP15207.1"/>
    </source>
</evidence>